<accession>A0AAD2B3G9</accession>
<organism evidence="2 4">
    <name type="scientific">Ralstonia mannitolilytica</name>
    <dbReference type="NCBI Taxonomy" id="105219"/>
    <lineage>
        <taxon>Bacteria</taxon>
        <taxon>Pseudomonadati</taxon>
        <taxon>Pseudomonadota</taxon>
        <taxon>Betaproteobacteria</taxon>
        <taxon>Burkholderiales</taxon>
        <taxon>Burkholderiaceae</taxon>
        <taxon>Ralstonia</taxon>
    </lineage>
</organism>
<dbReference type="Proteomes" id="UP001190452">
    <property type="component" value="Unassembled WGS sequence"/>
</dbReference>
<dbReference type="RefSeq" id="WP_261313428.1">
    <property type="nucleotide sequence ID" value="NZ_CATVXE010000025.1"/>
</dbReference>
<dbReference type="Proteomes" id="UP001190002">
    <property type="component" value="Unassembled WGS sequence"/>
</dbReference>
<gene>
    <name evidence="3" type="ORF">R77569_04507</name>
    <name evidence="2" type="ORF">R77591_04350</name>
</gene>
<name>A0AAD2B3G9_9RALS</name>
<comment type="caution">
    <text evidence="2">The sequence shown here is derived from an EMBL/GenBank/DDBJ whole genome shotgun (WGS) entry which is preliminary data.</text>
</comment>
<protein>
    <submittedName>
        <fullName evidence="2">Uncharacterized protein</fullName>
    </submittedName>
</protein>
<dbReference type="AlphaFoldDB" id="A0AAD2B3G9"/>
<reference evidence="2 5" key="1">
    <citation type="submission" date="2023-07" db="EMBL/GenBank/DDBJ databases">
        <authorList>
            <person name="Peeters C."/>
        </authorList>
    </citation>
    <scope>NUCLEOTIDE SEQUENCE</scope>
    <source>
        <strain evidence="3 5">R-77569</strain>
        <strain evidence="2">R-77591</strain>
    </source>
</reference>
<evidence type="ECO:0000313" key="2">
    <source>
        <dbReference type="EMBL" id="CAJ0695033.1"/>
    </source>
</evidence>
<keyword evidence="5" id="KW-1185">Reference proteome</keyword>
<dbReference type="EMBL" id="CATVXE010000025">
    <property type="protein sequence ID" value="CAJ0695033.1"/>
    <property type="molecule type" value="Genomic_DNA"/>
</dbReference>
<evidence type="ECO:0000313" key="3">
    <source>
        <dbReference type="EMBL" id="CAJ0895553.1"/>
    </source>
</evidence>
<evidence type="ECO:0000313" key="5">
    <source>
        <dbReference type="Proteomes" id="UP001190452"/>
    </source>
</evidence>
<proteinExistence type="predicted"/>
<feature type="region of interest" description="Disordered" evidence="1">
    <location>
        <begin position="1"/>
        <end position="43"/>
    </location>
</feature>
<evidence type="ECO:0000256" key="1">
    <source>
        <dbReference type="SAM" id="MobiDB-lite"/>
    </source>
</evidence>
<dbReference type="EMBL" id="CAUDKV010000026">
    <property type="protein sequence ID" value="CAJ0895553.1"/>
    <property type="molecule type" value="Genomic_DNA"/>
</dbReference>
<evidence type="ECO:0000313" key="4">
    <source>
        <dbReference type="Proteomes" id="UP001190002"/>
    </source>
</evidence>
<sequence>MPQQAAHIASLETPPDRSIVALQQQSKYGAATRQHAQAAPRQR</sequence>